<name>A0A0R0AQ16_9GAMM</name>
<evidence type="ECO:0000313" key="1">
    <source>
        <dbReference type="EMBL" id="KRG47325.1"/>
    </source>
</evidence>
<proteinExistence type="predicted"/>
<sequence>MQGLTDFGGRISAMNEDGRGFNFQHQLQLRQVEDRLKPEYVIDIDAYAQGIALGDTLKCLDSLHELAFNIFDWSLGEDARSYLRGG</sequence>
<evidence type="ECO:0000313" key="2">
    <source>
        <dbReference type="Proteomes" id="UP000051802"/>
    </source>
</evidence>
<keyword evidence="2" id="KW-1185">Reference proteome</keyword>
<comment type="caution">
    <text evidence="1">The sequence shown here is derived from an EMBL/GenBank/DDBJ whole genome shotgun (WGS) entry which is preliminary data.</text>
</comment>
<dbReference type="Proteomes" id="UP000051802">
    <property type="component" value="Unassembled WGS sequence"/>
</dbReference>
<reference evidence="1 2" key="1">
    <citation type="submission" date="2015-10" db="EMBL/GenBank/DDBJ databases">
        <title>Genome sequencing and analysis of members of genus Stenotrophomonas.</title>
        <authorList>
            <person name="Patil P.P."/>
            <person name="Midha S."/>
            <person name="Patil P.B."/>
        </authorList>
    </citation>
    <scope>NUCLEOTIDE SEQUENCE [LARGE SCALE GENOMIC DNA]</scope>
    <source>
        <strain evidence="1 2">JCM 16536</strain>
    </source>
</reference>
<protein>
    <submittedName>
        <fullName evidence="1">Uncharacterized protein</fullName>
    </submittedName>
</protein>
<accession>A0A0R0AQ16</accession>
<gene>
    <name evidence="1" type="ORF">ARC20_03070</name>
</gene>
<dbReference type="EMBL" id="LLXU01000035">
    <property type="protein sequence ID" value="KRG47325.1"/>
    <property type="molecule type" value="Genomic_DNA"/>
</dbReference>
<dbReference type="AlphaFoldDB" id="A0A0R0AQ16"/>
<organism evidence="1 2">
    <name type="scientific">Stenotrophomonas panacihumi</name>
    <dbReference type="NCBI Taxonomy" id="676599"/>
    <lineage>
        <taxon>Bacteria</taxon>
        <taxon>Pseudomonadati</taxon>
        <taxon>Pseudomonadota</taxon>
        <taxon>Gammaproteobacteria</taxon>
        <taxon>Lysobacterales</taxon>
        <taxon>Lysobacteraceae</taxon>
        <taxon>Stenotrophomonas</taxon>
    </lineage>
</organism>